<organism evidence="9 10">
    <name type="scientific">Symbiochloris irregularis</name>
    <dbReference type="NCBI Taxonomy" id="706552"/>
    <lineage>
        <taxon>Eukaryota</taxon>
        <taxon>Viridiplantae</taxon>
        <taxon>Chlorophyta</taxon>
        <taxon>core chlorophytes</taxon>
        <taxon>Trebouxiophyceae</taxon>
        <taxon>Trebouxiales</taxon>
        <taxon>Trebouxiaceae</taxon>
        <taxon>Symbiochloris</taxon>
    </lineage>
</organism>
<protein>
    <recommendedName>
        <fullName evidence="11">Folylpolyglutamate synthase</fullName>
    </recommendedName>
</protein>
<dbReference type="PANTHER" id="PTHR11136:SF0">
    <property type="entry name" value="DIHYDROFOLATE SYNTHETASE-RELATED"/>
    <property type="match status" value="1"/>
</dbReference>
<evidence type="ECO:0000256" key="4">
    <source>
        <dbReference type="ARBA" id="ARBA00022741"/>
    </source>
</evidence>
<evidence type="ECO:0000313" key="9">
    <source>
        <dbReference type="EMBL" id="KAK9810666.1"/>
    </source>
</evidence>
<feature type="domain" description="Mur ligase central" evidence="8">
    <location>
        <begin position="80"/>
        <end position="229"/>
    </location>
</feature>
<dbReference type="NCBIfam" id="TIGR01499">
    <property type="entry name" value="folC"/>
    <property type="match status" value="1"/>
</dbReference>
<dbReference type="Gene3D" id="3.40.1190.10">
    <property type="entry name" value="Mur-like, catalytic domain"/>
    <property type="match status" value="2"/>
</dbReference>
<evidence type="ECO:0000259" key="8">
    <source>
        <dbReference type="Pfam" id="PF08245"/>
    </source>
</evidence>
<sequence>MRVSTAWLRQICQYHRLQNVVQERALYSTQAFLDRFVNHEKAGVPSGAGTSGEQGFDLNRMHRLLDAVDSPQAALPVVHVAGTKGKGSVSTLLSCILAAAGYRVGTYTSPHIRDIRERIAINDVPISQADFDSLSEAHQSSIEASQSQPEGAPTHFEVLTALALRHFKDQQVDLAVVEAGLGGATDATNVFTPDTLRVAVITELGREHETALGVGLTRIAAAKAGIFKEGRPITVHKGLDKDLEDWQNGCTVDMRLLGEHHCHNAAAAVAAALQLHGQGWTMITGKAIVEGLHHAHLLGRFQVTCLEEPESPWVVLDGAHTPASARALASTLRQAFPQEGHPVALVVGMAADKHHREVLQALRRTNPILVVFVSVPIAGSKERSVAPGTLAAHWQMASMDDRRRGQRCRTTIQASMMAAVDKARTELAAVKPGAGVVCICGSLHTVAEAFNVLPLQAQLCR</sequence>
<keyword evidence="3" id="KW-0479">Metal-binding</keyword>
<dbReference type="AlphaFoldDB" id="A0AAW1PMJ4"/>
<dbReference type="InterPro" id="IPR036615">
    <property type="entry name" value="Mur_ligase_C_dom_sf"/>
</dbReference>
<evidence type="ECO:0008006" key="11">
    <source>
        <dbReference type="Google" id="ProtNLM"/>
    </source>
</evidence>
<evidence type="ECO:0000313" key="10">
    <source>
        <dbReference type="Proteomes" id="UP001465755"/>
    </source>
</evidence>
<dbReference type="GO" id="GO:0004326">
    <property type="term" value="F:tetrahydrofolylpolyglutamate synthase activity"/>
    <property type="evidence" value="ECO:0007669"/>
    <property type="project" value="InterPro"/>
</dbReference>
<keyword evidence="10" id="KW-1185">Reference proteome</keyword>
<dbReference type="InterPro" id="IPR018109">
    <property type="entry name" value="Folylpolyglutamate_synth_CS"/>
</dbReference>
<keyword evidence="4" id="KW-0547">Nucleotide-binding</keyword>
<comment type="caution">
    <text evidence="9">The sequence shown here is derived from an EMBL/GenBank/DDBJ whole genome shotgun (WGS) entry which is preliminary data.</text>
</comment>
<dbReference type="PROSITE" id="PS01011">
    <property type="entry name" value="FOLYLPOLYGLU_SYNT_1"/>
    <property type="match status" value="1"/>
</dbReference>
<dbReference type="SUPFAM" id="SSF53623">
    <property type="entry name" value="MurD-like peptide ligases, catalytic domain"/>
    <property type="match status" value="1"/>
</dbReference>
<proteinExistence type="inferred from homology"/>
<dbReference type="GO" id="GO:0005737">
    <property type="term" value="C:cytoplasm"/>
    <property type="evidence" value="ECO:0007669"/>
    <property type="project" value="TreeGrafter"/>
</dbReference>
<dbReference type="GO" id="GO:0046872">
    <property type="term" value="F:metal ion binding"/>
    <property type="evidence" value="ECO:0007669"/>
    <property type="project" value="UniProtKB-KW"/>
</dbReference>
<dbReference type="SUPFAM" id="SSF53244">
    <property type="entry name" value="MurD-like peptide ligases, peptide-binding domain"/>
    <property type="match status" value="1"/>
</dbReference>
<dbReference type="InterPro" id="IPR004101">
    <property type="entry name" value="Mur_ligase_C"/>
</dbReference>
<dbReference type="GO" id="GO:0008841">
    <property type="term" value="F:dihydrofolate synthase activity"/>
    <property type="evidence" value="ECO:0007669"/>
    <property type="project" value="TreeGrafter"/>
</dbReference>
<evidence type="ECO:0000256" key="1">
    <source>
        <dbReference type="ARBA" id="ARBA00008276"/>
    </source>
</evidence>
<keyword evidence="2" id="KW-0436">Ligase</keyword>
<keyword evidence="6" id="KW-0460">Magnesium</keyword>
<evidence type="ECO:0000259" key="7">
    <source>
        <dbReference type="Pfam" id="PF02875"/>
    </source>
</evidence>
<dbReference type="InterPro" id="IPR013221">
    <property type="entry name" value="Mur_ligase_cen"/>
</dbReference>
<accession>A0AAW1PMJ4</accession>
<dbReference type="InterPro" id="IPR036565">
    <property type="entry name" value="Mur-like_cat_sf"/>
</dbReference>
<dbReference type="PANTHER" id="PTHR11136">
    <property type="entry name" value="FOLYLPOLYGLUTAMATE SYNTHASE-RELATED"/>
    <property type="match status" value="1"/>
</dbReference>
<dbReference type="Gene3D" id="3.90.190.20">
    <property type="entry name" value="Mur ligase, C-terminal domain"/>
    <property type="match status" value="1"/>
</dbReference>
<evidence type="ECO:0000256" key="5">
    <source>
        <dbReference type="ARBA" id="ARBA00022840"/>
    </source>
</evidence>
<evidence type="ECO:0000256" key="6">
    <source>
        <dbReference type="ARBA" id="ARBA00022842"/>
    </source>
</evidence>
<dbReference type="Pfam" id="PF02875">
    <property type="entry name" value="Mur_ligase_C"/>
    <property type="match status" value="1"/>
</dbReference>
<dbReference type="Pfam" id="PF08245">
    <property type="entry name" value="Mur_ligase_M"/>
    <property type="match status" value="1"/>
</dbReference>
<dbReference type="PIRSF" id="PIRSF001563">
    <property type="entry name" value="Folylpolyglu_synth"/>
    <property type="match status" value="1"/>
</dbReference>
<gene>
    <name evidence="9" type="ORF">WJX73_008574</name>
</gene>
<evidence type="ECO:0000256" key="3">
    <source>
        <dbReference type="ARBA" id="ARBA00022723"/>
    </source>
</evidence>
<comment type="similarity">
    <text evidence="1">Belongs to the folylpolyglutamate synthase family.</text>
</comment>
<dbReference type="EMBL" id="JALJOQ010000015">
    <property type="protein sequence ID" value="KAK9810666.1"/>
    <property type="molecule type" value="Genomic_DNA"/>
</dbReference>
<feature type="domain" description="Mur ligase C-terminal" evidence="7">
    <location>
        <begin position="299"/>
        <end position="442"/>
    </location>
</feature>
<evidence type="ECO:0000256" key="2">
    <source>
        <dbReference type="ARBA" id="ARBA00022598"/>
    </source>
</evidence>
<reference evidence="9 10" key="1">
    <citation type="journal article" date="2024" name="Nat. Commun.">
        <title>Phylogenomics reveals the evolutionary origins of lichenization in chlorophyte algae.</title>
        <authorList>
            <person name="Puginier C."/>
            <person name="Libourel C."/>
            <person name="Otte J."/>
            <person name="Skaloud P."/>
            <person name="Haon M."/>
            <person name="Grisel S."/>
            <person name="Petersen M."/>
            <person name="Berrin J.G."/>
            <person name="Delaux P.M."/>
            <person name="Dal Grande F."/>
            <person name="Keller J."/>
        </authorList>
    </citation>
    <scope>NUCLEOTIDE SEQUENCE [LARGE SCALE GENOMIC DNA]</scope>
    <source>
        <strain evidence="9 10">SAG 2036</strain>
    </source>
</reference>
<name>A0AAW1PMJ4_9CHLO</name>
<keyword evidence="5" id="KW-0067">ATP-binding</keyword>
<dbReference type="GO" id="GO:0005524">
    <property type="term" value="F:ATP binding"/>
    <property type="evidence" value="ECO:0007669"/>
    <property type="project" value="UniProtKB-KW"/>
</dbReference>
<dbReference type="InterPro" id="IPR001645">
    <property type="entry name" value="Folylpolyglutamate_synth"/>
</dbReference>
<dbReference type="Proteomes" id="UP001465755">
    <property type="component" value="Unassembled WGS sequence"/>
</dbReference>